<comment type="caution">
    <text evidence="7">The sequence shown here is derived from an EMBL/GenBank/DDBJ whole genome shotgun (WGS) entry which is preliminary data.</text>
</comment>
<evidence type="ECO:0000256" key="5">
    <source>
        <dbReference type="ARBA" id="ARBA00023242"/>
    </source>
</evidence>
<evidence type="ECO:0000313" key="8">
    <source>
        <dbReference type="Proteomes" id="UP001152888"/>
    </source>
</evidence>
<dbReference type="AlphaFoldDB" id="A0A9P0P5M0"/>
<dbReference type="PANTHER" id="PTHR13438">
    <property type="entry name" value="AMINOACYL TRNA SYNTHASE COMPLEX-INTERACTING MULTIFUNCTIONAL PROTEIN"/>
    <property type="match status" value="1"/>
</dbReference>
<dbReference type="PANTHER" id="PTHR13438:SF2">
    <property type="entry name" value="AMINOACYL TRNA SYNTHASE COMPLEX-INTERACTING MULTIFUNCTIONAL PROTEIN 2"/>
    <property type="match status" value="1"/>
</dbReference>
<feature type="domain" description="AIMP2 thioredoxin-like" evidence="6">
    <location>
        <begin position="57"/>
        <end position="139"/>
    </location>
</feature>
<dbReference type="InterPro" id="IPR042360">
    <property type="entry name" value="AIMP2"/>
</dbReference>
<dbReference type="OrthoDB" id="424586at2759"/>
<reference evidence="7" key="1">
    <citation type="submission" date="2022-03" db="EMBL/GenBank/DDBJ databases">
        <authorList>
            <person name="Sayadi A."/>
        </authorList>
    </citation>
    <scope>NUCLEOTIDE SEQUENCE</scope>
</reference>
<protein>
    <recommendedName>
        <fullName evidence="6">AIMP2 thioredoxin-like domain-containing protein</fullName>
    </recommendedName>
</protein>
<name>A0A9P0P5M0_ACAOB</name>
<dbReference type="Gene3D" id="1.20.1050.130">
    <property type="match status" value="1"/>
</dbReference>
<evidence type="ECO:0000256" key="3">
    <source>
        <dbReference type="ARBA" id="ARBA00022490"/>
    </source>
</evidence>
<dbReference type="GO" id="GO:0005634">
    <property type="term" value="C:nucleus"/>
    <property type="evidence" value="ECO:0007669"/>
    <property type="project" value="UniProtKB-SubCell"/>
</dbReference>
<evidence type="ECO:0000256" key="2">
    <source>
        <dbReference type="ARBA" id="ARBA00004514"/>
    </source>
</evidence>
<keyword evidence="4" id="KW-0648">Protein biosynthesis</keyword>
<evidence type="ECO:0000313" key="7">
    <source>
        <dbReference type="EMBL" id="CAH1971972.1"/>
    </source>
</evidence>
<evidence type="ECO:0000256" key="4">
    <source>
        <dbReference type="ARBA" id="ARBA00022917"/>
    </source>
</evidence>
<accession>A0A9P0P5M0</accession>
<dbReference type="Pfam" id="PF18569">
    <property type="entry name" value="Thioredoxin_16"/>
    <property type="match status" value="1"/>
</dbReference>
<dbReference type="SUPFAM" id="SSF47616">
    <property type="entry name" value="GST C-terminal domain-like"/>
    <property type="match status" value="1"/>
</dbReference>
<evidence type="ECO:0000256" key="1">
    <source>
        <dbReference type="ARBA" id="ARBA00004123"/>
    </source>
</evidence>
<dbReference type="InterPro" id="IPR041503">
    <property type="entry name" value="AIMP2_thioredoxin"/>
</dbReference>
<keyword evidence="8" id="KW-1185">Reference proteome</keyword>
<comment type="subcellular location">
    <subcellularLocation>
        <location evidence="2">Cytoplasm</location>
        <location evidence="2">Cytosol</location>
    </subcellularLocation>
    <subcellularLocation>
        <location evidence="1">Nucleus</location>
    </subcellularLocation>
</comment>
<dbReference type="Proteomes" id="UP001152888">
    <property type="component" value="Unassembled WGS sequence"/>
</dbReference>
<dbReference type="GO" id="GO:0006412">
    <property type="term" value="P:translation"/>
    <property type="evidence" value="ECO:0007669"/>
    <property type="project" value="UniProtKB-KW"/>
</dbReference>
<organism evidence="7 8">
    <name type="scientific">Acanthoscelides obtectus</name>
    <name type="common">Bean weevil</name>
    <name type="synonym">Bruchus obtectus</name>
    <dbReference type="NCBI Taxonomy" id="200917"/>
    <lineage>
        <taxon>Eukaryota</taxon>
        <taxon>Metazoa</taxon>
        <taxon>Ecdysozoa</taxon>
        <taxon>Arthropoda</taxon>
        <taxon>Hexapoda</taxon>
        <taxon>Insecta</taxon>
        <taxon>Pterygota</taxon>
        <taxon>Neoptera</taxon>
        <taxon>Endopterygota</taxon>
        <taxon>Coleoptera</taxon>
        <taxon>Polyphaga</taxon>
        <taxon>Cucujiformia</taxon>
        <taxon>Chrysomeloidea</taxon>
        <taxon>Chrysomelidae</taxon>
        <taxon>Bruchinae</taxon>
        <taxon>Bruchini</taxon>
        <taxon>Acanthoscelides</taxon>
    </lineage>
</organism>
<gene>
    <name evidence="7" type="ORF">ACAOBT_LOCUS9731</name>
</gene>
<sequence length="250" mass="27586">MAELQEKQADILKQLAELKKQILSIKSDLNTNFSVSVAKTVSTTSKHKVETGSADGFPDFVIKASPTNPPYSLEILQKLLKDIVSLSFIVRTHSSVPVLTENAKELQKRLVNFKPDTSAPKVNVTLIWKSVGVDTELLVGFLQIRGEVNLLRYLSRATQSPLTYNSDPNSIEVDSILDVCYLIARSKTKVERAALYQCLNKSLGKAQWLIGSSQIGIADLAAYSAIKQVSGDSDVNATLKKWYQRCELVA</sequence>
<keyword evidence="3" id="KW-0963">Cytoplasm</keyword>
<dbReference type="InterPro" id="IPR036282">
    <property type="entry name" value="Glutathione-S-Trfase_C_sf"/>
</dbReference>
<proteinExistence type="predicted"/>
<dbReference type="GO" id="GO:0005829">
    <property type="term" value="C:cytosol"/>
    <property type="evidence" value="ECO:0007669"/>
    <property type="project" value="UniProtKB-SubCell"/>
</dbReference>
<dbReference type="GO" id="GO:0017101">
    <property type="term" value="C:aminoacyl-tRNA synthetase multienzyme complex"/>
    <property type="evidence" value="ECO:0007669"/>
    <property type="project" value="InterPro"/>
</dbReference>
<keyword evidence="5" id="KW-0539">Nucleus</keyword>
<evidence type="ECO:0000259" key="6">
    <source>
        <dbReference type="Pfam" id="PF18569"/>
    </source>
</evidence>
<dbReference type="EMBL" id="CAKOFQ010006792">
    <property type="protein sequence ID" value="CAH1971972.1"/>
    <property type="molecule type" value="Genomic_DNA"/>
</dbReference>